<protein>
    <recommendedName>
        <fullName evidence="14">Zinc metalloprotease</fullName>
    </recommendedName>
</protein>
<gene>
    <name evidence="17" type="ORF">ACERLL_02485</name>
</gene>
<keyword evidence="7" id="KW-0677">Repeat</keyword>
<comment type="cofactor">
    <cofactor evidence="14">
        <name>Zn(2+)</name>
        <dbReference type="ChEBI" id="CHEBI:29105"/>
    </cofactor>
    <text evidence="14">Binds 1 zinc ion per subunit.</text>
</comment>
<evidence type="ECO:0000259" key="16">
    <source>
        <dbReference type="PROSITE" id="PS51371"/>
    </source>
</evidence>
<evidence type="ECO:0000256" key="6">
    <source>
        <dbReference type="ARBA" id="ARBA00022723"/>
    </source>
</evidence>
<dbReference type="Proteomes" id="UP001575181">
    <property type="component" value="Unassembled WGS sequence"/>
</dbReference>
<evidence type="ECO:0000313" key="17">
    <source>
        <dbReference type="EMBL" id="MFA9459691.1"/>
    </source>
</evidence>
<name>A0ABV4TQW1_9GAMM</name>
<dbReference type="SUPFAM" id="SSF54631">
    <property type="entry name" value="CBS-domain pair"/>
    <property type="match status" value="1"/>
</dbReference>
<keyword evidence="11 14" id="KW-0482">Metalloprotease</keyword>
<evidence type="ECO:0000256" key="1">
    <source>
        <dbReference type="ARBA" id="ARBA00004651"/>
    </source>
</evidence>
<comment type="subcellular location">
    <subcellularLocation>
        <location evidence="1 14">Cell membrane</location>
        <topology evidence="1 14">Multi-pass membrane protein</topology>
    </subcellularLocation>
</comment>
<keyword evidence="12 15" id="KW-0129">CBS domain</keyword>
<feature type="transmembrane region" description="Helical" evidence="14">
    <location>
        <begin position="152"/>
        <end position="172"/>
    </location>
</feature>
<keyword evidence="18" id="KW-1185">Reference proteome</keyword>
<dbReference type="PIRSF" id="PIRSF006404">
    <property type="entry name" value="UCP006404_Pept_M50_CBS"/>
    <property type="match status" value="1"/>
</dbReference>
<evidence type="ECO:0000256" key="8">
    <source>
        <dbReference type="ARBA" id="ARBA00022801"/>
    </source>
</evidence>
<feature type="transmembrane region" description="Helical" evidence="14">
    <location>
        <begin position="107"/>
        <end position="132"/>
    </location>
</feature>
<keyword evidence="5 14" id="KW-0812">Transmembrane</keyword>
<dbReference type="InterPro" id="IPR000644">
    <property type="entry name" value="CBS_dom"/>
</dbReference>
<evidence type="ECO:0000256" key="7">
    <source>
        <dbReference type="ARBA" id="ARBA00022737"/>
    </source>
</evidence>
<evidence type="ECO:0000256" key="10">
    <source>
        <dbReference type="ARBA" id="ARBA00022989"/>
    </source>
</evidence>
<feature type="transmembrane region" description="Helical" evidence="14">
    <location>
        <begin position="235"/>
        <end position="253"/>
    </location>
</feature>
<keyword evidence="8 14" id="KW-0378">Hydrolase</keyword>
<dbReference type="PROSITE" id="PS51371">
    <property type="entry name" value="CBS"/>
    <property type="match status" value="2"/>
</dbReference>
<comment type="caution">
    <text evidence="17">The sequence shown here is derived from an EMBL/GenBank/DDBJ whole genome shotgun (WGS) entry which is preliminary data.</text>
</comment>
<evidence type="ECO:0000313" key="18">
    <source>
        <dbReference type="Proteomes" id="UP001575181"/>
    </source>
</evidence>
<evidence type="ECO:0000256" key="2">
    <source>
        <dbReference type="ARBA" id="ARBA00007931"/>
    </source>
</evidence>
<keyword evidence="10 14" id="KW-1133">Transmembrane helix</keyword>
<feature type="transmembrane region" description="Helical" evidence="14">
    <location>
        <begin position="208"/>
        <end position="229"/>
    </location>
</feature>
<evidence type="ECO:0000256" key="13">
    <source>
        <dbReference type="ARBA" id="ARBA00023136"/>
    </source>
</evidence>
<dbReference type="GO" id="GO:0008233">
    <property type="term" value="F:peptidase activity"/>
    <property type="evidence" value="ECO:0007669"/>
    <property type="project" value="UniProtKB-KW"/>
</dbReference>
<dbReference type="GO" id="GO:0006508">
    <property type="term" value="P:proteolysis"/>
    <property type="evidence" value="ECO:0007669"/>
    <property type="project" value="UniProtKB-KW"/>
</dbReference>
<dbReference type="Pfam" id="PF02163">
    <property type="entry name" value="Peptidase_M50"/>
    <property type="match status" value="2"/>
</dbReference>
<keyword evidence="3 14" id="KW-1003">Cell membrane</keyword>
<dbReference type="PANTHER" id="PTHR39188:SF3">
    <property type="entry name" value="STAGE IV SPORULATION PROTEIN FB"/>
    <property type="match status" value="1"/>
</dbReference>
<dbReference type="InterPro" id="IPR046342">
    <property type="entry name" value="CBS_dom_sf"/>
</dbReference>
<evidence type="ECO:0000256" key="9">
    <source>
        <dbReference type="ARBA" id="ARBA00022833"/>
    </source>
</evidence>
<dbReference type="InterPro" id="IPR016483">
    <property type="entry name" value="UCP006404_Pept_M50_CBS"/>
</dbReference>
<sequence>MDRGIRLGSVAGIEVHMDWSLLVIFLLILVSLGAVSFPALHPQWSPATSWLVAFVAAVLFFTSVFLHELSHALVGRAYGITVRRITLFIFGGLAHMEDEPRHWRGELFMAGAGPLTSLALGAGFLVLGVLGAGPEGLDPERPRESLARLGPVTTLLFWLGPVNIILGVFNLVPGFPLDGGRMLRAVMWGMTGSLRRATRWASRAGQGFAWLLILSGVTMILGARLPVFGGGPINGLWLAFIGWFLNTAALASYRQILVREALHDVPVQRLMQADPVTVSPGMSLRDLAEGPFRESAQRVFPVVEEGRLVGLVGRPEVRERDPEEREGLRVAEIMVPEERVARVRLRQDAQEAMRELARAGVNQLPVVEDGRLRGLIRRKDLLHWLVVYGDPELAAALERDT</sequence>
<evidence type="ECO:0000256" key="4">
    <source>
        <dbReference type="ARBA" id="ARBA00022670"/>
    </source>
</evidence>
<evidence type="ECO:0000256" key="5">
    <source>
        <dbReference type="ARBA" id="ARBA00022692"/>
    </source>
</evidence>
<dbReference type="CDD" id="cd06164">
    <property type="entry name" value="S2P-M50_SpoIVFB_CBS"/>
    <property type="match status" value="1"/>
</dbReference>
<feature type="transmembrane region" description="Helical" evidence="14">
    <location>
        <begin position="47"/>
        <end position="66"/>
    </location>
</feature>
<dbReference type="EMBL" id="JBGUAW010000002">
    <property type="protein sequence ID" value="MFA9459691.1"/>
    <property type="molecule type" value="Genomic_DNA"/>
</dbReference>
<organism evidence="17 18">
    <name type="scientific">Thiohalorhabdus methylotrophus</name>
    <dbReference type="NCBI Taxonomy" id="3242694"/>
    <lineage>
        <taxon>Bacteria</taxon>
        <taxon>Pseudomonadati</taxon>
        <taxon>Pseudomonadota</taxon>
        <taxon>Gammaproteobacteria</taxon>
        <taxon>Thiohalorhabdales</taxon>
        <taxon>Thiohalorhabdaceae</taxon>
        <taxon>Thiohalorhabdus</taxon>
    </lineage>
</organism>
<evidence type="ECO:0000256" key="15">
    <source>
        <dbReference type="PROSITE-ProRule" id="PRU00703"/>
    </source>
</evidence>
<keyword evidence="13 14" id="KW-0472">Membrane</keyword>
<evidence type="ECO:0000256" key="12">
    <source>
        <dbReference type="ARBA" id="ARBA00023122"/>
    </source>
</evidence>
<accession>A0ABV4TQW1</accession>
<proteinExistence type="inferred from homology"/>
<feature type="domain" description="CBS" evidence="16">
    <location>
        <begin position="334"/>
        <end position="392"/>
    </location>
</feature>
<feature type="domain" description="CBS" evidence="16">
    <location>
        <begin position="271"/>
        <end position="327"/>
    </location>
</feature>
<evidence type="ECO:0000256" key="3">
    <source>
        <dbReference type="ARBA" id="ARBA00022475"/>
    </source>
</evidence>
<dbReference type="PANTHER" id="PTHR39188">
    <property type="entry name" value="MEMBRANE-ASSOCIATED ZINC METALLOPROTEASE M50B"/>
    <property type="match status" value="1"/>
</dbReference>
<dbReference type="SMART" id="SM00116">
    <property type="entry name" value="CBS"/>
    <property type="match status" value="2"/>
</dbReference>
<feature type="transmembrane region" description="Helical" evidence="14">
    <location>
        <begin position="21"/>
        <end position="41"/>
    </location>
</feature>
<evidence type="ECO:0000256" key="11">
    <source>
        <dbReference type="ARBA" id="ARBA00023049"/>
    </source>
</evidence>
<dbReference type="InterPro" id="IPR008915">
    <property type="entry name" value="Peptidase_M50"/>
</dbReference>
<dbReference type="Pfam" id="PF00571">
    <property type="entry name" value="CBS"/>
    <property type="match status" value="2"/>
</dbReference>
<dbReference type="RefSeq" id="WP_373654480.1">
    <property type="nucleotide sequence ID" value="NZ_JBGUAW010000002.1"/>
</dbReference>
<comment type="similarity">
    <text evidence="2 14">Belongs to the peptidase M50B family.</text>
</comment>
<dbReference type="Gene3D" id="3.10.580.10">
    <property type="entry name" value="CBS-domain"/>
    <property type="match status" value="2"/>
</dbReference>
<keyword evidence="9 14" id="KW-0862">Zinc</keyword>
<keyword evidence="4 14" id="KW-0645">Protease</keyword>
<reference evidence="17 18" key="1">
    <citation type="submission" date="2024-08" db="EMBL/GenBank/DDBJ databases">
        <title>Whole-genome sequencing of halo(alkali)philic microorganisms from hypersaline lakes.</title>
        <authorList>
            <person name="Sorokin D.Y."/>
            <person name="Merkel A.Y."/>
            <person name="Messina E."/>
            <person name="Yakimov M."/>
        </authorList>
    </citation>
    <scope>NUCLEOTIDE SEQUENCE [LARGE SCALE GENOMIC DNA]</scope>
    <source>
        <strain evidence="17 18">Cl-TMA</strain>
    </source>
</reference>
<evidence type="ECO:0000256" key="14">
    <source>
        <dbReference type="PIRNR" id="PIRNR006404"/>
    </source>
</evidence>
<keyword evidence="6 14" id="KW-0479">Metal-binding</keyword>